<sequence>MQRGLLQEVTLHRVQLAVIGDALDGGDGLAAGLGGEHQARTRHPPVHLDRAGTAIARPAALLGAGQVELVAQRREQGLVGTGEEFDLVAVDRRGHMEFGHLLSSSVRSGRGRARRRRCA</sequence>
<gene>
    <name evidence="1" type="ORF">R2601_03788</name>
</gene>
<dbReference type="AlphaFoldDB" id="Q0FW88"/>
<dbReference type="HOGENOM" id="CLU_2059132_0_0_5"/>
<comment type="caution">
    <text evidence="1">The sequence shown here is derived from an EMBL/GenBank/DDBJ whole genome shotgun (WGS) entry which is preliminary data.</text>
</comment>
<proteinExistence type="predicted"/>
<evidence type="ECO:0000313" key="2">
    <source>
        <dbReference type="Proteomes" id="UP000006230"/>
    </source>
</evidence>
<keyword evidence="2" id="KW-1185">Reference proteome</keyword>
<dbReference type="EMBL" id="AATQ01000001">
    <property type="protein sequence ID" value="EAU48664.1"/>
    <property type="molecule type" value="Genomic_DNA"/>
</dbReference>
<name>Q0FW88_SALBH</name>
<dbReference type="Proteomes" id="UP000006230">
    <property type="component" value="Unassembled WGS sequence"/>
</dbReference>
<reference evidence="1 2" key="1">
    <citation type="journal article" date="2010" name="J. Bacteriol.">
        <title>Genome sequences of Pelagibaca bermudensis HTCC2601T and Maritimibacter alkaliphilus HTCC2654T, the type strains of two marine Roseobacter genera.</title>
        <authorList>
            <person name="Thrash J.C."/>
            <person name="Cho J.C."/>
            <person name="Ferriera S."/>
            <person name="Johnson J."/>
            <person name="Vergin K.L."/>
            <person name="Giovannoni S.J."/>
        </authorList>
    </citation>
    <scope>NUCLEOTIDE SEQUENCE [LARGE SCALE GENOMIC DNA]</scope>
    <source>
        <strain evidence="2">DSM 26914 / JCM 13377 / KCTC 12554 / HTCC2601</strain>
    </source>
</reference>
<organism evidence="1 2">
    <name type="scientific">Salipiger bermudensis (strain DSM 26914 / JCM 13377 / KCTC 12554 / HTCC2601)</name>
    <name type="common">Pelagibaca bermudensis</name>
    <dbReference type="NCBI Taxonomy" id="314265"/>
    <lineage>
        <taxon>Bacteria</taxon>
        <taxon>Pseudomonadati</taxon>
        <taxon>Pseudomonadota</taxon>
        <taxon>Alphaproteobacteria</taxon>
        <taxon>Rhodobacterales</taxon>
        <taxon>Roseobacteraceae</taxon>
        <taxon>Salipiger</taxon>
    </lineage>
</organism>
<evidence type="ECO:0000313" key="1">
    <source>
        <dbReference type="EMBL" id="EAU48664.1"/>
    </source>
</evidence>
<accession>Q0FW88</accession>
<protein>
    <submittedName>
        <fullName evidence="1">Uncharacterized protein</fullName>
    </submittedName>
</protein>